<dbReference type="AlphaFoldDB" id="A0AAE0VHE7"/>
<comment type="caution">
    <text evidence="1">The sequence shown here is derived from an EMBL/GenBank/DDBJ whole genome shotgun (WGS) entry which is preliminary data.</text>
</comment>
<protein>
    <submittedName>
        <fullName evidence="1">Uncharacterized protein</fullName>
    </submittedName>
</protein>
<proteinExistence type="predicted"/>
<reference evidence="1" key="2">
    <citation type="journal article" date="2021" name="Genome Biol. Evol.">
        <title>Developing a high-quality reference genome for a parasitic bivalve with doubly uniparental inheritance (Bivalvia: Unionida).</title>
        <authorList>
            <person name="Smith C.H."/>
        </authorList>
    </citation>
    <scope>NUCLEOTIDE SEQUENCE</scope>
    <source>
        <strain evidence="1">CHS0354</strain>
        <tissue evidence="1">Mantle</tissue>
    </source>
</reference>
<name>A0AAE0VHE7_9BIVA</name>
<gene>
    <name evidence="1" type="ORF">CHS0354_025477</name>
</gene>
<reference evidence="1" key="1">
    <citation type="journal article" date="2021" name="Genome Biol. Evol.">
        <title>A High-Quality Reference Genome for a Parasitic Bivalve with Doubly Uniparental Inheritance (Bivalvia: Unionida).</title>
        <authorList>
            <person name="Smith C.H."/>
        </authorList>
    </citation>
    <scope>NUCLEOTIDE SEQUENCE</scope>
    <source>
        <strain evidence="1">CHS0354</strain>
    </source>
</reference>
<keyword evidence="2" id="KW-1185">Reference proteome</keyword>
<reference evidence="1" key="3">
    <citation type="submission" date="2023-05" db="EMBL/GenBank/DDBJ databases">
        <authorList>
            <person name="Smith C.H."/>
        </authorList>
    </citation>
    <scope>NUCLEOTIDE SEQUENCE</scope>
    <source>
        <strain evidence="1">CHS0354</strain>
        <tissue evidence="1">Mantle</tissue>
    </source>
</reference>
<dbReference type="Proteomes" id="UP001195483">
    <property type="component" value="Unassembled WGS sequence"/>
</dbReference>
<sequence>MSAQSLNQQDFIGTDQVNVKDGDLNLERLKDLTEEALLIKVQKLVAYLKQMEEYHSGDGEKVQDILGHMYWDYRPLRETIGDTMDKEGYAGMLVLVFFAKEVYIVHVIMTATDLQFNSSNSLPMAIV</sequence>
<accession>A0AAE0VHE7</accession>
<organism evidence="1 2">
    <name type="scientific">Potamilus streckersoni</name>
    <dbReference type="NCBI Taxonomy" id="2493646"/>
    <lineage>
        <taxon>Eukaryota</taxon>
        <taxon>Metazoa</taxon>
        <taxon>Spiralia</taxon>
        <taxon>Lophotrochozoa</taxon>
        <taxon>Mollusca</taxon>
        <taxon>Bivalvia</taxon>
        <taxon>Autobranchia</taxon>
        <taxon>Heteroconchia</taxon>
        <taxon>Palaeoheterodonta</taxon>
        <taxon>Unionida</taxon>
        <taxon>Unionoidea</taxon>
        <taxon>Unionidae</taxon>
        <taxon>Ambleminae</taxon>
        <taxon>Lampsilini</taxon>
        <taxon>Potamilus</taxon>
    </lineage>
</organism>
<evidence type="ECO:0000313" key="2">
    <source>
        <dbReference type="Proteomes" id="UP001195483"/>
    </source>
</evidence>
<evidence type="ECO:0000313" key="1">
    <source>
        <dbReference type="EMBL" id="KAK3578383.1"/>
    </source>
</evidence>
<dbReference type="EMBL" id="JAEAOA010001516">
    <property type="protein sequence ID" value="KAK3578383.1"/>
    <property type="molecule type" value="Genomic_DNA"/>
</dbReference>